<dbReference type="GeneTree" id="ENSGT00940000154390"/>
<keyword evidence="2" id="KW-0175">Coiled coil</keyword>
<dbReference type="Pfam" id="PF25683">
    <property type="entry name" value="URGCP_GTPase"/>
    <property type="match status" value="1"/>
</dbReference>
<evidence type="ECO:0000256" key="1">
    <source>
        <dbReference type="ARBA" id="ARBA00006828"/>
    </source>
</evidence>
<evidence type="ECO:0000259" key="4">
    <source>
        <dbReference type="PROSITE" id="PS50853"/>
    </source>
</evidence>
<feature type="domain" description="Fibronectin type-III" evidence="4">
    <location>
        <begin position="304"/>
        <end position="392"/>
    </location>
</feature>
<dbReference type="InterPro" id="IPR058641">
    <property type="entry name" value="GVIN1_dom"/>
</dbReference>
<dbReference type="CDD" id="cd00063">
    <property type="entry name" value="FN3"/>
    <property type="match status" value="6"/>
</dbReference>
<feature type="domain" description="Fibronectin type-III" evidence="4">
    <location>
        <begin position="131"/>
        <end position="216"/>
    </location>
</feature>
<evidence type="ECO:0000256" key="2">
    <source>
        <dbReference type="SAM" id="Coils"/>
    </source>
</evidence>
<dbReference type="Pfam" id="PF00041">
    <property type="entry name" value="fn3"/>
    <property type="match status" value="6"/>
</dbReference>
<sequence>MTGVGVRRLKTPCQWTVLQMKRHFLKMKCPSCHTLCEEGQQFCLRCNAIVEEEREPGSLKDLTYDRGRSGAAEDTLPMDSSSDEEDFHDASDQFLDLKLGEDEDTSQRVQADGLEVQPARQMEAAVEELSSPGYITFHYVGSDSVSLSWLPFDPAQRYELTYSCHTQREILSIQGFNSTEVEGLYPGTDYTFSVTSVTDNRNQRASVTMSMYTKPVPPEKIKIDYVSSESVSLSWDKRVGVPEACLMTCSCDGKEVQKKTTVFNTLTFSSLSPGVKYSFHVCTVLKNGTKSKSAVTYARTKLSSPGEITVHYVGSDSISLSWLPSDPAWRYELTYSCHTQREIQSIQVSNSADVKGLYPGTEYTFSVTSVTEDGNRSAAVTMSVYTKPVPPEKIKIDHVSSESVSLSWDKRVGVPEACLVTCSCDGKEVQKKTTVFNMLTFSSLRPGVKYSFHVCTVLKNGTKSKSAVTYARTKLSSPGEIKVHYVGSDSISLSWLPSDPAWRYELTYSCHTQREIQSIQVSNSADVKGLYPGTEYTFSVTSVTEDGNWSAVVTMSMYTKPLPPEKIKIDHVSSESVSLSWDKRVGVPEACLVTCSCDGKEVQKKTTLFNTLTFSSLRPGVKYSFHVCTVLKNGTQSKSAVTYARTKTHLESLLLDLGLEQHYTEKLTLSNVLQIDKKTVDDEPAQTHSALPWTFLKRLMMVNVTARSGKCTSSGGEESCDADLDVESLFNNLDSSNVVNPLDVVTALFLCSNGFLQQEMTLKMSMCQFSVPLLLPNCDTEKCTLMLWAMRDIVKKFRPHSLADPRGFVEDRIVLSDLPMVSFVRLGKCSLSKSQILNKLLSNPQQYHDTFVHHDMECGDGPRRISNGLVEISWYLPSGKKNIDIFGEAVAVTNLRGDISSFETQYSFLCQTSAAVFVFFDNLDNKYKLLNSQHTKAQLFLVGNPQSKSFSIDALKKTAAELNLKKSNIILKTKQMNDADFVKNLRNTVGQVIKSSKSRMPLEQMAEVAHELGILVDEDCQECQSAKQKADGITSNIHDTPQYKERQLPLQGQIWKELARLEKEECRLRKAGNQNLEMYKSELQTEKRQLREQQRLYDMSEAMTCFIHGISGTGLERSYFLKWMRMNLDNMARKNLSGLRDLYKEKSQNWSENQDEIAYLDRQISNSSLGTEHFLREMGQLYESAVLLSETEESRQQLQHLPRLCAELLLDGFPLELVDGDASNIPLRWVSDVLHQLNVLVKPKNKILVVTVLGVQSTGKSTLLNTMFGVQFAVSSGRCTRGAFMLLIKVKEDFKKELNCDFLVIIDTEGLKSPELAQLDDSYEHDNELATFVVGLSDVTIINIAMENSIEMKDILQIVVHAFLRMKEVGKKPRCQFVHQNVADVSAHDKNMRDRKMLLEQLNEMTQAAARMENKEENMSFTDVMEYNPEAGNWYIPGLWHGNPPMAPVNAGYSESVYEFKKNMIKVFQNCEASGNNIMDFLEWTKSLWNAVKYENFIFSFRNSLVADAYMKLCIEFNKWEWSVRKHMHTWMTSAETRISNFGTIAMKSQTGDVRDFLCQLKSAASTELIKWEKTILDNLTKYYEQTEGHVYLVERYREDFANSTKSMKREMENSIMSKLEAAVEIRQGMNKLDGIKKKHTAVMEEKVLKLLEDCRKSHSERSEKDLDREFEKVWEETVQELSFTGLKKRDIVSDVFNQLRSNMKQKGGSVNEKLNKEKLEDHGKEPLIVTPEGVFKRLIKGIYMDEHTRKTQAMADNLIEICKQFVNEKIQNKTDYNDTYIQEIIHMIEEKLNANRNLGTSDTFEVSIKLYICGFASRAFQSMHEQFICDNNPRLCLEQFKGKYLANFKDLFNGQDQCRKKSVEFTNLCLKPAVEVYVASSLGPEIVDEMLTGQNAFQFSSRTFFQYSILKQLLSEFNFANYVSYTCHYEAFVKNWILGEMLKRFSQGKKMFELEDCQLKGIIRVITEAITKVQTNKNSNIKELIQDICRELGEKLVIPQDALEATMILNNSNQEQFSYWLKTSVVEMEQSLREEFRNATDVSKKLEQMRIKPQNILFTRVFGCGKQCPFCKSPCEAGGEAHNDHCASIHRPQGLGQYRFDGSKELVTDICSSSVFSESSFRCYETNGKYHPFKKYRDIFPNWHIPADPSIQASDYWKYVMAKFNKEFSKEYDACPGDIPPAWKLITKEQAEKSLRESFSITNALSPTVSPAHFSASNPF</sequence>
<dbReference type="SMART" id="SM00060">
    <property type="entry name" value="FN3"/>
    <property type="match status" value="6"/>
</dbReference>
<dbReference type="InterPro" id="IPR030383">
    <property type="entry name" value="G_VLIG_dom"/>
</dbReference>
<dbReference type="GeneID" id="115194356"/>
<comment type="similarity">
    <text evidence="1">Belongs to the TRAFAC class dynamin-like GTPase superfamily. Very large inducible GTPase (VLIG) family.</text>
</comment>
<feature type="domain" description="Fibronectin type-III" evidence="4">
    <location>
        <begin position="217"/>
        <end position="303"/>
    </location>
</feature>
<dbReference type="GO" id="GO:0005525">
    <property type="term" value="F:GTP binding"/>
    <property type="evidence" value="ECO:0007669"/>
    <property type="project" value="InterPro"/>
</dbReference>
<accession>A0A673W7F2</accession>
<feature type="region of interest" description="Disordered" evidence="3">
    <location>
        <begin position="58"/>
        <end position="87"/>
    </location>
</feature>
<dbReference type="PANTHER" id="PTHR14819">
    <property type="entry name" value="GTP-BINDING"/>
    <property type="match status" value="1"/>
</dbReference>
<gene>
    <name evidence="6" type="primary">LOC115194356</name>
</gene>
<dbReference type="PROSITE" id="PS50853">
    <property type="entry name" value="FN3"/>
    <property type="match status" value="5"/>
</dbReference>
<dbReference type="PANTHER" id="PTHR14819:SF9">
    <property type="entry name" value="UP-REGULATOR OF CELL PROLIFERATION-LIKE"/>
    <property type="match status" value="1"/>
</dbReference>
<dbReference type="InterPro" id="IPR052986">
    <property type="entry name" value="VLIG_GTPase"/>
</dbReference>
<feature type="coiled-coil region" evidence="2">
    <location>
        <begin position="1069"/>
        <end position="1096"/>
    </location>
</feature>
<feature type="compositionally biased region" description="Basic and acidic residues" evidence="3">
    <location>
        <begin position="58"/>
        <end position="68"/>
    </location>
</feature>
<dbReference type="Pfam" id="PF25974">
    <property type="entry name" value="URGCP_9th"/>
    <property type="match status" value="1"/>
</dbReference>
<evidence type="ECO:0000313" key="7">
    <source>
        <dbReference type="Proteomes" id="UP000472277"/>
    </source>
</evidence>
<feature type="domain" description="Fibronectin type-III" evidence="4">
    <location>
        <begin position="477"/>
        <end position="562"/>
    </location>
</feature>
<protein>
    <submittedName>
        <fullName evidence="6">Si:dkey-85k7.12</fullName>
    </submittedName>
</protein>
<reference evidence="6" key="2">
    <citation type="submission" date="2025-09" db="UniProtKB">
        <authorList>
            <consortium name="Ensembl"/>
        </authorList>
    </citation>
    <scope>IDENTIFICATION</scope>
</reference>
<dbReference type="InterPro" id="IPR003961">
    <property type="entry name" value="FN3_dom"/>
</dbReference>
<dbReference type="Proteomes" id="UP000472277">
    <property type="component" value="Chromosome 5"/>
</dbReference>
<dbReference type="Gene3D" id="2.60.40.10">
    <property type="entry name" value="Immunoglobulins"/>
    <property type="match status" value="6"/>
</dbReference>
<organism evidence="6 7">
    <name type="scientific">Salmo trutta</name>
    <name type="common">Brown trout</name>
    <dbReference type="NCBI Taxonomy" id="8032"/>
    <lineage>
        <taxon>Eukaryota</taxon>
        <taxon>Metazoa</taxon>
        <taxon>Chordata</taxon>
        <taxon>Craniata</taxon>
        <taxon>Vertebrata</taxon>
        <taxon>Euteleostomi</taxon>
        <taxon>Actinopterygii</taxon>
        <taxon>Neopterygii</taxon>
        <taxon>Teleostei</taxon>
        <taxon>Protacanthopterygii</taxon>
        <taxon>Salmoniformes</taxon>
        <taxon>Salmonidae</taxon>
        <taxon>Salmoninae</taxon>
        <taxon>Salmo</taxon>
    </lineage>
</organism>
<dbReference type="InterPro" id="IPR013783">
    <property type="entry name" value="Ig-like_fold"/>
</dbReference>
<dbReference type="Gene3D" id="3.40.50.300">
    <property type="entry name" value="P-loop containing nucleotide triphosphate hydrolases"/>
    <property type="match status" value="1"/>
</dbReference>
<dbReference type="InterPro" id="IPR036116">
    <property type="entry name" value="FN3_sf"/>
</dbReference>
<dbReference type="RefSeq" id="XP_029609854.1">
    <property type="nucleotide sequence ID" value="XM_029753994.1"/>
</dbReference>
<proteinExistence type="inferred from homology"/>
<dbReference type="InParanoid" id="A0A673W7F2"/>
<dbReference type="Ensembl" id="ENSSTUT00000004371.1">
    <property type="protein sequence ID" value="ENSSTUP00000004121.1"/>
    <property type="gene ID" value="ENSSTUG00000002057.1"/>
</dbReference>
<dbReference type="SUPFAM" id="SSF49265">
    <property type="entry name" value="Fibronectin type III"/>
    <property type="match status" value="4"/>
</dbReference>
<evidence type="ECO:0000313" key="6">
    <source>
        <dbReference type="Ensembl" id="ENSSTUP00000004121.1"/>
    </source>
</evidence>
<dbReference type="InterPro" id="IPR027417">
    <property type="entry name" value="P-loop_NTPase"/>
</dbReference>
<feature type="domain" description="Fibronectin type-III" evidence="4">
    <location>
        <begin position="563"/>
        <end position="649"/>
    </location>
</feature>
<feature type="domain" description="VLIG-type G" evidence="5">
    <location>
        <begin position="1244"/>
        <end position="1489"/>
    </location>
</feature>
<dbReference type="InterPro" id="IPR057365">
    <property type="entry name" value="URGCP"/>
</dbReference>
<keyword evidence="7" id="KW-1185">Reference proteome</keyword>
<dbReference type="SUPFAM" id="SSF52540">
    <property type="entry name" value="P-loop containing nucleoside triphosphate hydrolases"/>
    <property type="match status" value="1"/>
</dbReference>
<evidence type="ECO:0000259" key="5">
    <source>
        <dbReference type="PROSITE" id="PS51717"/>
    </source>
</evidence>
<reference evidence="6" key="1">
    <citation type="submission" date="2025-08" db="UniProtKB">
        <authorList>
            <consortium name="Ensembl"/>
        </authorList>
    </citation>
    <scope>IDENTIFICATION</scope>
</reference>
<name>A0A673W7F2_SALTR</name>
<dbReference type="PROSITE" id="PS51717">
    <property type="entry name" value="G_VLIG"/>
    <property type="match status" value="1"/>
</dbReference>
<dbReference type="Pfam" id="PF25496">
    <property type="entry name" value="URGCP"/>
    <property type="match status" value="1"/>
</dbReference>
<evidence type="ECO:0000256" key="3">
    <source>
        <dbReference type="SAM" id="MobiDB-lite"/>
    </source>
</evidence>